<reference evidence="1 2" key="1">
    <citation type="submission" date="2018-01" db="EMBL/GenBank/DDBJ databases">
        <authorList>
            <person name="Morgan R.D."/>
        </authorList>
    </citation>
    <scope>NUCLEOTIDE SEQUENCE [LARGE SCALE GENOMIC DNA]</scope>
    <source>
        <strain evidence="1 2">26695-dRdM2</strain>
    </source>
</reference>
<protein>
    <submittedName>
        <fullName evidence="1">Uncharacterized protein</fullName>
    </submittedName>
</protein>
<evidence type="ECO:0000313" key="2">
    <source>
        <dbReference type="Proteomes" id="UP000236568"/>
    </source>
</evidence>
<dbReference type="Proteomes" id="UP000236568">
    <property type="component" value="Chromosome"/>
</dbReference>
<gene>
    <name evidence="1" type="ORF">C2842_05640</name>
</gene>
<dbReference type="EMBL" id="CP026324">
    <property type="protein sequence ID" value="AUV79730.1"/>
    <property type="molecule type" value="Genomic_DNA"/>
</dbReference>
<sequence>MCERKLLFFKSNLILSFIGTCLNAYEKDNELWALAKIYDIEAVLDLLNNEKSTSPAVYCYYEKDNAVIVDKPMLINHLAIVEQGHWDKKDRNSIDNSKINILDLNYPTAKAIGLFLAS</sequence>
<name>A0AAN1JYU3_HELPX</name>
<accession>A0AAN1JYU3</accession>
<evidence type="ECO:0000313" key="1">
    <source>
        <dbReference type="EMBL" id="AUV79730.1"/>
    </source>
</evidence>
<dbReference type="RefSeq" id="WP_010875592.1">
    <property type="nucleotide sequence ID" value="NZ_CP026325.1"/>
</dbReference>
<organism evidence="1 2">
    <name type="scientific">Helicobacter pylori</name>
    <name type="common">Campylobacter pylori</name>
    <dbReference type="NCBI Taxonomy" id="210"/>
    <lineage>
        <taxon>Bacteria</taxon>
        <taxon>Pseudomonadati</taxon>
        <taxon>Campylobacterota</taxon>
        <taxon>Epsilonproteobacteria</taxon>
        <taxon>Campylobacterales</taxon>
        <taxon>Helicobacteraceae</taxon>
        <taxon>Helicobacter</taxon>
    </lineage>
</organism>
<dbReference type="AlphaFoldDB" id="A0AAN1JYU3"/>
<reference evidence="1 2" key="2">
    <citation type="submission" date="2018-02" db="EMBL/GenBank/DDBJ databases">
        <title>N4-cytosine DNA methylation regulates transcription and pathogenesis in Helicobacter pylori.</title>
        <authorList>
            <person name="Kumar S."/>
            <person name="Karmakar B.C."/>
            <person name="Nagarajan D."/>
            <person name="Mukhopadhyay A.K."/>
            <person name="Rao D.N."/>
        </authorList>
    </citation>
    <scope>NUCLEOTIDE SEQUENCE [LARGE SCALE GENOMIC DNA]</scope>
    <source>
        <strain evidence="1 2">26695-dRdM2</strain>
    </source>
</reference>
<proteinExistence type="predicted"/>